<dbReference type="Proteomes" id="UP000015453">
    <property type="component" value="Unassembled WGS sequence"/>
</dbReference>
<dbReference type="PANTHER" id="PTHR13114">
    <property type="entry name" value="MEDIATOR OF RNA POLYMERASE II TRANSCRIPTION SUBUNIT 17"/>
    <property type="match status" value="1"/>
</dbReference>
<keyword evidence="3" id="KW-0805">Transcription regulation</keyword>
<gene>
    <name evidence="7" type="ORF">M569_04289</name>
</gene>
<feature type="region of interest" description="Disordered" evidence="6">
    <location>
        <begin position="225"/>
        <end position="245"/>
    </location>
</feature>
<dbReference type="InterPro" id="IPR019313">
    <property type="entry name" value="Mediator_Med17"/>
</dbReference>
<evidence type="ECO:0000313" key="7">
    <source>
        <dbReference type="EMBL" id="EPS70468.1"/>
    </source>
</evidence>
<dbReference type="GO" id="GO:0006357">
    <property type="term" value="P:regulation of transcription by RNA polymerase II"/>
    <property type="evidence" value="ECO:0007669"/>
    <property type="project" value="InterPro"/>
</dbReference>
<comment type="caution">
    <text evidence="7">The sequence shown here is derived from an EMBL/GenBank/DDBJ whole genome shotgun (WGS) entry which is preliminary data.</text>
</comment>
<accession>S8E431</accession>
<evidence type="ECO:0000256" key="2">
    <source>
        <dbReference type="ARBA" id="ARBA00005635"/>
    </source>
</evidence>
<evidence type="ECO:0000256" key="1">
    <source>
        <dbReference type="ARBA" id="ARBA00004123"/>
    </source>
</evidence>
<evidence type="ECO:0008006" key="9">
    <source>
        <dbReference type="Google" id="ProtNLM"/>
    </source>
</evidence>
<keyword evidence="5" id="KW-0539">Nucleus</keyword>
<feature type="non-terminal residue" evidence="7">
    <location>
        <position position="1"/>
    </location>
</feature>
<proteinExistence type="inferred from homology"/>
<protein>
    <recommendedName>
        <fullName evidence="9">Mediator complex subunit 17</fullName>
    </recommendedName>
</protein>
<evidence type="ECO:0000256" key="3">
    <source>
        <dbReference type="ARBA" id="ARBA00023015"/>
    </source>
</evidence>
<comment type="subcellular location">
    <subcellularLocation>
        <location evidence="1">Nucleus</location>
    </subcellularLocation>
</comment>
<evidence type="ECO:0000313" key="8">
    <source>
        <dbReference type="Proteomes" id="UP000015453"/>
    </source>
</evidence>
<keyword evidence="8" id="KW-1185">Reference proteome</keyword>
<feature type="compositionally biased region" description="Polar residues" evidence="6">
    <location>
        <begin position="230"/>
        <end position="239"/>
    </location>
</feature>
<dbReference type="GO" id="GO:0070847">
    <property type="term" value="C:core mediator complex"/>
    <property type="evidence" value="ECO:0007669"/>
    <property type="project" value="TreeGrafter"/>
</dbReference>
<evidence type="ECO:0000256" key="4">
    <source>
        <dbReference type="ARBA" id="ARBA00023163"/>
    </source>
</evidence>
<name>S8E431_9LAMI</name>
<dbReference type="OrthoDB" id="2020583at2759"/>
<evidence type="ECO:0000256" key="6">
    <source>
        <dbReference type="SAM" id="MobiDB-lite"/>
    </source>
</evidence>
<feature type="non-terminal residue" evidence="7">
    <location>
        <position position="582"/>
    </location>
</feature>
<dbReference type="EMBL" id="AUSU01001670">
    <property type="protein sequence ID" value="EPS70468.1"/>
    <property type="molecule type" value="Genomic_DNA"/>
</dbReference>
<dbReference type="GO" id="GO:0016592">
    <property type="term" value="C:mediator complex"/>
    <property type="evidence" value="ECO:0007669"/>
    <property type="project" value="InterPro"/>
</dbReference>
<organism evidence="7 8">
    <name type="scientific">Genlisea aurea</name>
    <dbReference type="NCBI Taxonomy" id="192259"/>
    <lineage>
        <taxon>Eukaryota</taxon>
        <taxon>Viridiplantae</taxon>
        <taxon>Streptophyta</taxon>
        <taxon>Embryophyta</taxon>
        <taxon>Tracheophyta</taxon>
        <taxon>Spermatophyta</taxon>
        <taxon>Magnoliopsida</taxon>
        <taxon>eudicotyledons</taxon>
        <taxon>Gunneridae</taxon>
        <taxon>Pentapetalae</taxon>
        <taxon>asterids</taxon>
        <taxon>lamiids</taxon>
        <taxon>Lamiales</taxon>
        <taxon>Lentibulariaceae</taxon>
        <taxon>Genlisea</taxon>
    </lineage>
</organism>
<evidence type="ECO:0000256" key="5">
    <source>
        <dbReference type="ARBA" id="ARBA00023242"/>
    </source>
</evidence>
<comment type="similarity">
    <text evidence="2">Belongs to the Mediator complex subunit 17 family.</text>
</comment>
<dbReference type="PANTHER" id="PTHR13114:SF7">
    <property type="entry name" value="MEDIATOR OF RNA POLYMERASE II TRANSCRIPTION SUBUNIT 17"/>
    <property type="match status" value="1"/>
</dbReference>
<keyword evidence="4" id="KW-0804">Transcription</keyword>
<reference evidence="7 8" key="1">
    <citation type="journal article" date="2013" name="BMC Genomics">
        <title>The miniature genome of a carnivorous plant Genlisea aurea contains a low number of genes and short non-coding sequences.</title>
        <authorList>
            <person name="Leushkin E.V."/>
            <person name="Sutormin R.A."/>
            <person name="Nabieva E.R."/>
            <person name="Penin A.A."/>
            <person name="Kondrashov A.S."/>
            <person name="Logacheva M.D."/>
        </authorList>
    </citation>
    <scope>NUCLEOTIDE SEQUENCE [LARGE SCALE GENOMIC DNA]</scope>
</reference>
<dbReference type="AlphaFoldDB" id="S8E431"/>
<sequence>SNVGYEEKRVSLIRKIDFAWAVEREDPSKKQKTDGKEASSSQQHWQWQSLVESLRLAHQELSVIIDLINTVEANDAVTVAGMTRPKLLLNESLSDLSVSIATKLQCFRSLGKYFKQSAKALEEQTAREARFYGALIRLQQNWKIKRHRLVAAASGNEGFYIDLFDNSLHDLAVVFRPSSLCTIPIEHDAASGMLTVSLPPSSCHSLQFEFLGFGSSLIVGKTSHKKASKMNDSQGTGKNPTDDESIQEMNSTLRQVHCAIHDEQVFDLVYRDACNPSLGMYLTGIKEKYLGLRIGEGESVSISLVPTTVYRNEEEAIDSPKKQFGVPNQHAYEIYLRELFHEQVFMKKNHKSLRSQHNRILDHFCKALAHRIFSNKVLAVLENLVHRTPYVDLITKPTWHSRTSSWTISMKLPRSILDSGSQTPIGSKNVRSKFWTKVTVIDDSIRVEGEGAPSVVGLFKGRSESVSGTTTDGYDCDLVKLPIIILLQVGGQIIEWLYEEALIVGLKVKRDFLSLRFELEGGETVRLVGHVDPEDAESCLSWWLMVGDDDDDGPHGSKKFLGYLPLHVLHSTLLDFFNLCTT</sequence>
<dbReference type="GO" id="GO:0003712">
    <property type="term" value="F:transcription coregulator activity"/>
    <property type="evidence" value="ECO:0007669"/>
    <property type="project" value="InterPro"/>
</dbReference>